<gene>
    <name evidence="4" type="ORF">EZS28_050432</name>
</gene>
<dbReference type="PANTHER" id="PTHR46654:SF1">
    <property type="entry name" value="E3 UBIQUITIN-PROTEIN LIGASE HECTD3"/>
    <property type="match status" value="1"/>
</dbReference>
<evidence type="ECO:0000313" key="5">
    <source>
        <dbReference type="Proteomes" id="UP000324800"/>
    </source>
</evidence>
<accession>A0A5J4T8K1</accession>
<name>A0A5J4T8K1_9EUKA</name>
<dbReference type="EMBL" id="SNRW01037011">
    <property type="protein sequence ID" value="KAA6354041.1"/>
    <property type="molecule type" value="Genomic_DNA"/>
</dbReference>
<organism evidence="4 5">
    <name type="scientific">Streblomastix strix</name>
    <dbReference type="NCBI Taxonomy" id="222440"/>
    <lineage>
        <taxon>Eukaryota</taxon>
        <taxon>Metamonada</taxon>
        <taxon>Preaxostyla</taxon>
        <taxon>Oxymonadida</taxon>
        <taxon>Streblomastigidae</taxon>
        <taxon>Streblomastix</taxon>
    </lineage>
</organism>
<dbReference type="InterPro" id="IPR035983">
    <property type="entry name" value="Hect_E3_ubiquitin_ligase"/>
</dbReference>
<comment type="caution">
    <text evidence="2">Lacks conserved residue(s) required for the propagation of feature annotation.</text>
</comment>
<proteinExistence type="predicted"/>
<dbReference type="AlphaFoldDB" id="A0A5J4T8K1"/>
<comment type="caution">
    <text evidence="4">The sequence shown here is derived from an EMBL/GenBank/DDBJ whole genome shotgun (WGS) entry which is preliminary data.</text>
</comment>
<dbReference type="OrthoDB" id="239701at2759"/>
<keyword evidence="1 2" id="KW-0833">Ubl conjugation pathway</keyword>
<dbReference type="GO" id="GO:0004842">
    <property type="term" value="F:ubiquitin-protein transferase activity"/>
    <property type="evidence" value="ECO:0007669"/>
    <property type="project" value="InterPro"/>
</dbReference>
<evidence type="ECO:0000256" key="1">
    <source>
        <dbReference type="ARBA" id="ARBA00022786"/>
    </source>
</evidence>
<dbReference type="Pfam" id="PF00632">
    <property type="entry name" value="HECT"/>
    <property type="match status" value="1"/>
</dbReference>
<protein>
    <submittedName>
        <fullName evidence="4">Putative E3 ubiquitin-protein ligase HERC2</fullName>
    </submittedName>
</protein>
<reference evidence="4 5" key="1">
    <citation type="submission" date="2019-03" db="EMBL/GenBank/DDBJ databases">
        <title>Single cell metagenomics reveals metabolic interactions within the superorganism composed of flagellate Streblomastix strix and complex community of Bacteroidetes bacteria on its surface.</title>
        <authorList>
            <person name="Treitli S.C."/>
            <person name="Kolisko M."/>
            <person name="Husnik F."/>
            <person name="Keeling P."/>
            <person name="Hampl V."/>
        </authorList>
    </citation>
    <scope>NUCLEOTIDE SEQUENCE [LARGE SCALE GENOMIC DNA]</scope>
    <source>
        <strain evidence="4">ST1C</strain>
    </source>
</reference>
<evidence type="ECO:0000256" key="2">
    <source>
        <dbReference type="PROSITE-ProRule" id="PRU00104"/>
    </source>
</evidence>
<dbReference type="Proteomes" id="UP000324800">
    <property type="component" value="Unassembled WGS sequence"/>
</dbReference>
<feature type="domain" description="HECT" evidence="3">
    <location>
        <begin position="1"/>
        <end position="228"/>
    </location>
</feature>
<evidence type="ECO:0000259" key="3">
    <source>
        <dbReference type="PROSITE" id="PS50237"/>
    </source>
</evidence>
<dbReference type="PROSITE" id="PS50237">
    <property type="entry name" value="HECT"/>
    <property type="match status" value="1"/>
</dbReference>
<sequence length="228" mass="26048">MNISNSNNSASSRKPTQLNERKVEMLRYLGALMGIHILTKNPMNLMLAKIVWRHIVDEQPTIDDLSAVDENFVRSMRNIRECKSESEFEQFGVEWTVVSSDGHIIDLSSHRPIRNIDQVSSQSSSDDKDELNIDSELYVSFEDRHLYCDAAEQFRLQEGASEAAEIRSGLLQLIPGEILLLATGPELEFLVCGEPTISVDDLRKIVQFNFGSHQQLKEMFWEMLQKMT</sequence>
<feature type="non-terminal residue" evidence="4">
    <location>
        <position position="228"/>
    </location>
</feature>
<dbReference type="SUPFAM" id="SSF56204">
    <property type="entry name" value="Hect, E3 ligase catalytic domain"/>
    <property type="match status" value="1"/>
</dbReference>
<dbReference type="InterPro" id="IPR000569">
    <property type="entry name" value="HECT_dom"/>
</dbReference>
<dbReference type="InterPro" id="IPR042469">
    <property type="entry name" value="HECTD3"/>
</dbReference>
<dbReference type="Gene3D" id="3.90.1750.10">
    <property type="entry name" value="Hect, E3 ligase catalytic domains"/>
    <property type="match status" value="1"/>
</dbReference>
<evidence type="ECO:0000313" key="4">
    <source>
        <dbReference type="EMBL" id="KAA6354041.1"/>
    </source>
</evidence>
<dbReference type="PANTHER" id="PTHR46654">
    <property type="entry name" value="E3 UBIQUITIN-PROTEIN LIGASE HECTD3"/>
    <property type="match status" value="1"/>
</dbReference>